<evidence type="ECO:0000256" key="1">
    <source>
        <dbReference type="ARBA" id="ARBA00004496"/>
    </source>
</evidence>
<dbReference type="Gene3D" id="4.10.80.160">
    <property type="match status" value="1"/>
</dbReference>
<feature type="compositionally biased region" description="Basic and acidic residues" evidence="3">
    <location>
        <begin position="512"/>
        <end position="521"/>
    </location>
</feature>
<proteinExistence type="predicted"/>
<evidence type="ECO:0000256" key="2">
    <source>
        <dbReference type="ARBA" id="ARBA00022490"/>
    </source>
</evidence>
<dbReference type="InterPro" id="IPR039762">
    <property type="entry name" value="Nmd2/UPF2"/>
</dbReference>
<feature type="region of interest" description="Disordered" evidence="3">
    <location>
        <begin position="491"/>
        <end position="597"/>
    </location>
</feature>
<dbReference type="PANTHER" id="PTHR12839">
    <property type="entry name" value="NONSENSE-MEDIATED MRNA DECAY PROTEIN 2 UP-FRAMESHIFT SUPPRESSOR 2"/>
    <property type="match status" value="1"/>
</dbReference>
<dbReference type="InterPro" id="IPR016024">
    <property type="entry name" value="ARM-type_fold"/>
</dbReference>
<dbReference type="GO" id="GO:0005737">
    <property type="term" value="C:cytoplasm"/>
    <property type="evidence" value="ECO:0007669"/>
    <property type="project" value="UniProtKB-SubCell"/>
</dbReference>
<dbReference type="InterPro" id="IPR003890">
    <property type="entry name" value="MIF4G-like_typ-3"/>
</dbReference>
<comment type="subcellular location">
    <subcellularLocation>
        <location evidence="1">Cytoplasm</location>
    </subcellularLocation>
</comment>
<dbReference type="GO" id="GO:0003723">
    <property type="term" value="F:RNA binding"/>
    <property type="evidence" value="ECO:0007669"/>
    <property type="project" value="InterPro"/>
</dbReference>
<dbReference type="Pfam" id="PF02854">
    <property type="entry name" value="MIF4G"/>
    <property type="match status" value="3"/>
</dbReference>
<dbReference type="EMBL" id="HBUF01354404">
    <property type="protein sequence ID" value="CAG6716381.1"/>
    <property type="molecule type" value="Transcribed_RNA"/>
</dbReference>
<name>A0A8D8V781_9HEMI</name>
<feature type="region of interest" description="Disordered" evidence="3">
    <location>
        <begin position="1322"/>
        <end position="1358"/>
    </location>
</feature>
<keyword evidence="2" id="KW-0963">Cytoplasm</keyword>
<organism evidence="5">
    <name type="scientific">Cacopsylla melanoneura</name>
    <dbReference type="NCBI Taxonomy" id="428564"/>
    <lineage>
        <taxon>Eukaryota</taxon>
        <taxon>Metazoa</taxon>
        <taxon>Ecdysozoa</taxon>
        <taxon>Arthropoda</taxon>
        <taxon>Hexapoda</taxon>
        <taxon>Insecta</taxon>
        <taxon>Pterygota</taxon>
        <taxon>Neoptera</taxon>
        <taxon>Paraneoptera</taxon>
        <taxon>Hemiptera</taxon>
        <taxon>Sternorrhyncha</taxon>
        <taxon>Psylloidea</taxon>
        <taxon>Psyllidae</taxon>
        <taxon>Psyllinae</taxon>
        <taxon>Cacopsylla</taxon>
    </lineage>
</organism>
<feature type="compositionally biased region" description="Basic residues" evidence="3">
    <location>
        <begin position="1338"/>
        <end position="1348"/>
    </location>
</feature>
<dbReference type="GO" id="GO:0035145">
    <property type="term" value="C:exon-exon junction complex"/>
    <property type="evidence" value="ECO:0007669"/>
    <property type="project" value="TreeGrafter"/>
</dbReference>
<feature type="compositionally biased region" description="Acidic residues" evidence="3">
    <location>
        <begin position="1174"/>
        <end position="1207"/>
    </location>
</feature>
<dbReference type="Gene3D" id="1.25.40.180">
    <property type="match status" value="3"/>
</dbReference>
<protein>
    <submittedName>
        <fullName evidence="5">Regulator of nonsense transcripts 2</fullName>
    </submittedName>
</protein>
<evidence type="ECO:0000256" key="3">
    <source>
        <dbReference type="SAM" id="MobiDB-lite"/>
    </source>
</evidence>
<reference evidence="5" key="1">
    <citation type="submission" date="2021-05" db="EMBL/GenBank/DDBJ databases">
        <authorList>
            <person name="Alioto T."/>
            <person name="Alioto T."/>
            <person name="Gomez Garrido J."/>
        </authorList>
    </citation>
    <scope>NUCLEOTIDE SEQUENCE</scope>
</reference>
<dbReference type="SUPFAM" id="SSF48371">
    <property type="entry name" value="ARM repeat"/>
    <property type="match status" value="3"/>
</dbReference>
<feature type="domain" description="MIF4G" evidence="4">
    <location>
        <begin position="169"/>
        <end position="365"/>
    </location>
</feature>
<feature type="compositionally biased region" description="Basic and acidic residues" evidence="3">
    <location>
        <begin position="1113"/>
        <end position="1131"/>
    </location>
</feature>
<evidence type="ECO:0000259" key="4">
    <source>
        <dbReference type="SMART" id="SM00543"/>
    </source>
</evidence>
<dbReference type="PANTHER" id="PTHR12839:SF7">
    <property type="entry name" value="REGULATOR OF NONSENSE TRANSCRIPTS 2"/>
    <property type="match status" value="1"/>
</dbReference>
<evidence type="ECO:0000313" key="5">
    <source>
        <dbReference type="EMBL" id="CAG6716381.1"/>
    </source>
</evidence>
<dbReference type="InterPro" id="IPR007193">
    <property type="entry name" value="Upf2/Nmd2_C"/>
</dbReference>
<dbReference type="Pfam" id="PF04050">
    <property type="entry name" value="Upf2"/>
    <property type="match status" value="1"/>
</dbReference>
<dbReference type="SMART" id="SM00543">
    <property type="entry name" value="MIF4G"/>
    <property type="match status" value="3"/>
</dbReference>
<feature type="domain" description="MIF4G" evidence="4">
    <location>
        <begin position="816"/>
        <end position="1073"/>
    </location>
</feature>
<feature type="compositionally biased region" description="Basic and acidic residues" evidence="3">
    <location>
        <begin position="554"/>
        <end position="583"/>
    </location>
</feature>
<feature type="region of interest" description="Disordered" evidence="3">
    <location>
        <begin position="25"/>
        <end position="61"/>
    </location>
</feature>
<sequence length="1373" mass="155935">MADSGGGSKKSDSMEMFDLIVSDNFEKESSDKLPNSGPTDYLYSGGSGGGGGNTTRRSQHDENNVELYDIIARDNFHTYEISDSAQISDTVLSNLPGGVVDSLKPAANVTNTPVLPISQTPSESSEEYAQLVGHCEETSERLRVKSELRKSNTMPVRDESKLSKLDSSLKKNSAFVKKLKNFTSQQLDSLLKDLALLNLSKYMSEVTSALVEVKLKLTDIPSVLSLCSELHRVYAEFSKLFFDQWSRTLSLKKDDKVANLSKLRVDLRFYGDLISCGIFQTKEAFCLLGNVLTFLTATDKEEHNNLSIITSFCKYCGEDFAGLVPKHIQSLARKYNMTVPKSDLIPAEKQKNVKLLLVEYFYSLCRHLLRYNSELKSFEKQNQRILASKGELRQERRDQFESQVGLLKKLTSSAETFADLLGETLPDIPKDKCVGDESNMTGSIVSICGTESEDGGMNFNSIWDDEEMQSFYQDIPYLKDFLPHLKVKVSSPVDGEEPWKSKGTPTAEEMISDDKIDEEINKLTQLDEENVNPDQQPNDTMLDHDATSDQPNDGETKENDQVIEDKVEDAKEVGGGGDKEKEQSPVTSELSAPGGFNMNNVVKGAGGIDSYLANLYKCENREMIDNAAIEFIMYHNTRTNRKKLTNTLLFVPRTRLDLLPFLSRFVAILYPFQPDISTDLTTLLKNDFKYHTKKKDQINIESKIKNVRYIGELVKFKLYSKIEVLYCLKVLLNDFAHHHVEMCCHLLETCGRYLYRNKDTHARIKIYLEQMIRKRTVLNLDARYNMMIENAFYCVNPPEVPVSKKKDKPVMQLFIEKIVYGDLMNALDNQKDTEAKVLTQLLKLDWNDEQVVKYVVRVFSQPWRVKYDLIRKLANVLAGLVEYEEGEGPGVQVVDNVTEDIRACLETNHPRHNQRRLAVLKYFGELYNYRLIESNDVFKVLYSLITFGVTQTDNGTNGSLGGGGTGNSTIPLLMCDPPENLFRIKLVCVLLETCGQYFSHGATRTKLDYFVVFFQTYFWSKVSHPLWKDRRDVTSISIANYNREVLTALRPNIRLAKDYEEAVKASAKLLAKLPLGEITNTREGEERGGGGQARMLDMGVIAEEDDGEEEEKENNIGEERRGRKLNDERRVGGNHNNAVINNKDRNSETNTTETDGGRNASETDETAGNSERMDIDDEDEETEEFSEEMPLEEDETDPPQLEEDDDDFLPEFEKMVSDNLQERTREMTHKNKLANLSVPVNFGRSNLKQNYEQLTAGEQEACTINFMLMVRTKSNKQSYKPLVVPKTCDLVLNLKSQEKAKKDEMEQVKKLTLNITDRLEEEDYHQEVESGTRNLNHGSHHRSYKHQSPKGPYTPDAELIFGKSKKSYASKFS</sequence>
<feature type="region of interest" description="Disordered" evidence="3">
    <location>
        <begin position="1101"/>
        <end position="1207"/>
    </location>
</feature>
<feature type="compositionally biased region" description="Acidic residues" evidence="3">
    <location>
        <begin position="1102"/>
        <end position="1112"/>
    </location>
</feature>
<dbReference type="FunFam" id="1.25.40.180:FF:000014">
    <property type="entry name" value="Putative regulator of nonsense transcripts 2"/>
    <property type="match status" value="1"/>
</dbReference>
<accession>A0A8D8V781</accession>
<dbReference type="GO" id="GO:0000184">
    <property type="term" value="P:nuclear-transcribed mRNA catabolic process, nonsense-mediated decay"/>
    <property type="evidence" value="ECO:0007669"/>
    <property type="project" value="InterPro"/>
</dbReference>
<feature type="domain" description="MIF4G" evidence="4">
    <location>
        <begin position="609"/>
        <end position="798"/>
    </location>
</feature>